<organism evidence="3 4">
    <name type="scientific">Centaurea solstitialis</name>
    <name type="common">yellow star-thistle</name>
    <dbReference type="NCBI Taxonomy" id="347529"/>
    <lineage>
        <taxon>Eukaryota</taxon>
        <taxon>Viridiplantae</taxon>
        <taxon>Streptophyta</taxon>
        <taxon>Embryophyta</taxon>
        <taxon>Tracheophyta</taxon>
        <taxon>Spermatophyta</taxon>
        <taxon>Magnoliopsida</taxon>
        <taxon>eudicotyledons</taxon>
        <taxon>Gunneridae</taxon>
        <taxon>Pentapetalae</taxon>
        <taxon>asterids</taxon>
        <taxon>campanulids</taxon>
        <taxon>Asterales</taxon>
        <taxon>Asteraceae</taxon>
        <taxon>Carduoideae</taxon>
        <taxon>Cardueae</taxon>
        <taxon>Centaureinae</taxon>
        <taxon>Centaurea</taxon>
    </lineage>
</organism>
<dbReference type="AlphaFoldDB" id="A0AA38T3S0"/>
<dbReference type="Pfam" id="PF06628">
    <property type="entry name" value="Catalase-rel"/>
    <property type="match status" value="1"/>
</dbReference>
<sequence>MSSSRLTRVLWFLGSIIRMIRCFRVGSLRIRIPRGIARAKLPATSGECPKCAHHNNHYDGNMNFMHRDEEVDYFPSRYDRVQHAQKYPINPAKVTGTRDRTVIPKFNDFKQPGERYRSWEPDRQERFIVRMVKMLSDPRVTHELRSIWISYWSQADQSLGQKIASRLSVRPHY</sequence>
<dbReference type="Proteomes" id="UP001172457">
    <property type="component" value="Chromosome 4"/>
</dbReference>
<dbReference type="GO" id="GO:0042744">
    <property type="term" value="P:hydrogen peroxide catabolic process"/>
    <property type="evidence" value="ECO:0007669"/>
    <property type="project" value="TreeGrafter"/>
</dbReference>
<proteinExistence type="predicted"/>
<dbReference type="PANTHER" id="PTHR11465:SF47">
    <property type="entry name" value="CATALASE"/>
    <property type="match status" value="1"/>
</dbReference>
<evidence type="ECO:0000259" key="2">
    <source>
        <dbReference type="Pfam" id="PF06628"/>
    </source>
</evidence>
<comment type="caution">
    <text evidence="3">The sequence shown here is derived from an EMBL/GenBank/DDBJ whole genome shotgun (WGS) entry which is preliminary data.</text>
</comment>
<dbReference type="GO" id="GO:0004096">
    <property type="term" value="F:catalase activity"/>
    <property type="evidence" value="ECO:0007669"/>
    <property type="project" value="InterPro"/>
</dbReference>
<evidence type="ECO:0000313" key="3">
    <source>
        <dbReference type="EMBL" id="KAJ9553859.1"/>
    </source>
</evidence>
<feature type="domain" description="Catalase immune-responsive" evidence="2">
    <location>
        <begin position="105"/>
        <end position="167"/>
    </location>
</feature>
<dbReference type="GO" id="GO:0005777">
    <property type="term" value="C:peroxisome"/>
    <property type="evidence" value="ECO:0007669"/>
    <property type="project" value="TreeGrafter"/>
</dbReference>
<accession>A0AA38T3S0</accession>
<dbReference type="GO" id="GO:0020037">
    <property type="term" value="F:heme binding"/>
    <property type="evidence" value="ECO:0007669"/>
    <property type="project" value="InterPro"/>
</dbReference>
<evidence type="ECO:0000256" key="1">
    <source>
        <dbReference type="SAM" id="SignalP"/>
    </source>
</evidence>
<dbReference type="InterPro" id="IPR020835">
    <property type="entry name" value="Catalase_sf"/>
</dbReference>
<protein>
    <recommendedName>
        <fullName evidence="2">Catalase immune-responsive domain-containing protein</fullName>
    </recommendedName>
</protein>
<gene>
    <name evidence="3" type="ORF">OSB04_017904</name>
</gene>
<dbReference type="PANTHER" id="PTHR11465">
    <property type="entry name" value="CATALASE"/>
    <property type="match status" value="1"/>
</dbReference>
<dbReference type="EMBL" id="JARYMX010000004">
    <property type="protein sequence ID" value="KAJ9553859.1"/>
    <property type="molecule type" value="Genomic_DNA"/>
</dbReference>
<dbReference type="SUPFAM" id="SSF56634">
    <property type="entry name" value="Heme-dependent catalase-like"/>
    <property type="match status" value="1"/>
</dbReference>
<dbReference type="InterPro" id="IPR010582">
    <property type="entry name" value="Catalase_immune_responsive"/>
</dbReference>
<dbReference type="GO" id="GO:0005886">
    <property type="term" value="C:plasma membrane"/>
    <property type="evidence" value="ECO:0007669"/>
    <property type="project" value="TreeGrafter"/>
</dbReference>
<feature type="signal peptide" evidence="1">
    <location>
        <begin position="1"/>
        <end position="22"/>
    </location>
</feature>
<feature type="chain" id="PRO_5041467149" description="Catalase immune-responsive domain-containing protein" evidence="1">
    <location>
        <begin position="23"/>
        <end position="173"/>
    </location>
</feature>
<keyword evidence="4" id="KW-1185">Reference proteome</keyword>
<evidence type="ECO:0000313" key="4">
    <source>
        <dbReference type="Proteomes" id="UP001172457"/>
    </source>
</evidence>
<name>A0AA38T3S0_9ASTR</name>
<dbReference type="GO" id="GO:0042542">
    <property type="term" value="P:response to hydrogen peroxide"/>
    <property type="evidence" value="ECO:0007669"/>
    <property type="project" value="TreeGrafter"/>
</dbReference>
<keyword evidence="1" id="KW-0732">Signal</keyword>
<dbReference type="Gene3D" id="2.40.180.10">
    <property type="entry name" value="Catalase core domain"/>
    <property type="match status" value="1"/>
</dbReference>
<dbReference type="InterPro" id="IPR018028">
    <property type="entry name" value="Catalase"/>
</dbReference>
<reference evidence="3" key="1">
    <citation type="submission" date="2023-03" db="EMBL/GenBank/DDBJ databases">
        <title>Chromosome-scale reference genome and RAD-based genetic map of yellow starthistle (Centaurea solstitialis) reveal putative structural variation and QTLs associated with invader traits.</title>
        <authorList>
            <person name="Reatini B."/>
            <person name="Cang F.A."/>
            <person name="Jiang Q."/>
            <person name="Mckibben M.T.W."/>
            <person name="Barker M.S."/>
            <person name="Rieseberg L.H."/>
            <person name="Dlugosch K.M."/>
        </authorList>
    </citation>
    <scope>NUCLEOTIDE SEQUENCE</scope>
    <source>
        <strain evidence="3">CAN-66</strain>
        <tissue evidence="3">Leaf</tissue>
    </source>
</reference>